<reference evidence="2 3" key="1">
    <citation type="submission" date="2023-12" db="EMBL/GenBank/DDBJ databases">
        <title>Amycolatopsis sp. V23-08.</title>
        <authorList>
            <person name="Somphong A."/>
        </authorList>
    </citation>
    <scope>NUCLEOTIDE SEQUENCE [LARGE SCALE GENOMIC DNA]</scope>
    <source>
        <strain evidence="2 3">V23-08</strain>
    </source>
</reference>
<feature type="transmembrane region" description="Helical" evidence="1">
    <location>
        <begin position="127"/>
        <end position="148"/>
    </location>
</feature>
<keyword evidence="1" id="KW-1133">Transmembrane helix</keyword>
<evidence type="ECO:0000313" key="2">
    <source>
        <dbReference type="EMBL" id="MEA5361036.1"/>
    </source>
</evidence>
<feature type="transmembrane region" description="Helical" evidence="1">
    <location>
        <begin position="94"/>
        <end position="115"/>
    </location>
</feature>
<proteinExistence type="predicted"/>
<dbReference type="Pfam" id="PF14325">
    <property type="entry name" value="DUF4383"/>
    <property type="match status" value="1"/>
</dbReference>
<comment type="caution">
    <text evidence="2">The sequence shown here is derived from an EMBL/GenBank/DDBJ whole genome shotgun (WGS) entry which is preliminary data.</text>
</comment>
<evidence type="ECO:0000313" key="3">
    <source>
        <dbReference type="Proteomes" id="UP001304298"/>
    </source>
</evidence>
<name>A0ABU5R488_9PSEU</name>
<dbReference type="Proteomes" id="UP001304298">
    <property type="component" value="Unassembled WGS sequence"/>
</dbReference>
<organism evidence="2 3">
    <name type="scientific">Amycolatopsis heterodermiae</name>
    <dbReference type="NCBI Taxonomy" id="3110235"/>
    <lineage>
        <taxon>Bacteria</taxon>
        <taxon>Bacillati</taxon>
        <taxon>Actinomycetota</taxon>
        <taxon>Actinomycetes</taxon>
        <taxon>Pseudonocardiales</taxon>
        <taxon>Pseudonocardiaceae</taxon>
        <taxon>Amycolatopsis</taxon>
    </lineage>
</organism>
<dbReference type="RefSeq" id="WP_323327698.1">
    <property type="nucleotide sequence ID" value="NZ_JAYFSI010000002.1"/>
</dbReference>
<keyword evidence="3" id="KW-1185">Reference proteome</keyword>
<protein>
    <submittedName>
        <fullName evidence="2">DUF4383 domain-containing protein</fullName>
    </submittedName>
</protein>
<evidence type="ECO:0000256" key="1">
    <source>
        <dbReference type="SAM" id="Phobius"/>
    </source>
</evidence>
<keyword evidence="1" id="KW-0812">Transmembrane</keyword>
<feature type="transmembrane region" description="Helical" evidence="1">
    <location>
        <begin position="63"/>
        <end position="87"/>
    </location>
</feature>
<feature type="transmembrane region" description="Helical" evidence="1">
    <location>
        <begin position="23"/>
        <end position="43"/>
    </location>
</feature>
<dbReference type="EMBL" id="JAYFSI010000002">
    <property type="protein sequence ID" value="MEA5361036.1"/>
    <property type="molecule type" value="Genomic_DNA"/>
</dbReference>
<gene>
    <name evidence="2" type="ORF">VA596_15940</name>
</gene>
<keyword evidence="1" id="KW-0472">Membrane</keyword>
<sequence>MADHTATGTDATGRRSLPQALRLVALVLGAGYLVLGAGGFFVPGNAALATPDGFEGHVAPHTLLVFSVGPVLNVIHTLGGLAGLAAARSVSGTALFGLAGSVGFASVGAFGVLALTYDTGGRPDFTWADVVLHLATAAVLVALAHLGFRVVNREAGDHPGGDV</sequence>
<accession>A0ABU5R488</accession>